<dbReference type="AlphaFoldDB" id="A0A974E0A0"/>
<evidence type="ECO:0000313" key="1">
    <source>
        <dbReference type="EMBL" id="OCU00183.1"/>
    </source>
</evidence>
<dbReference type="GO" id="GO:0003676">
    <property type="term" value="F:nucleic acid binding"/>
    <property type="evidence" value="ECO:0007669"/>
    <property type="project" value="InterPro"/>
</dbReference>
<name>A0A974E0A0_XENLA</name>
<accession>A0A974E0A0</accession>
<organism evidence="1 2">
    <name type="scientific">Xenopus laevis</name>
    <name type="common">African clawed frog</name>
    <dbReference type="NCBI Taxonomy" id="8355"/>
    <lineage>
        <taxon>Eukaryota</taxon>
        <taxon>Metazoa</taxon>
        <taxon>Chordata</taxon>
        <taxon>Craniata</taxon>
        <taxon>Vertebrata</taxon>
        <taxon>Euteleostomi</taxon>
        <taxon>Amphibia</taxon>
        <taxon>Batrachia</taxon>
        <taxon>Anura</taxon>
        <taxon>Pipoidea</taxon>
        <taxon>Pipidae</taxon>
        <taxon>Xenopodinae</taxon>
        <taxon>Xenopus</taxon>
        <taxon>Xenopus</taxon>
    </lineage>
</organism>
<dbReference type="Proteomes" id="UP000694892">
    <property type="component" value="Chromosome 1L"/>
</dbReference>
<reference evidence="2" key="1">
    <citation type="journal article" date="2016" name="Nature">
        <title>Genome evolution in the allotetraploid frog Xenopus laevis.</title>
        <authorList>
            <person name="Session A.M."/>
            <person name="Uno Y."/>
            <person name="Kwon T."/>
            <person name="Chapman J.A."/>
            <person name="Toyoda A."/>
            <person name="Takahashi S."/>
            <person name="Fukui A."/>
            <person name="Hikosaka A."/>
            <person name="Suzuki A."/>
            <person name="Kondo M."/>
            <person name="van Heeringen S.J."/>
            <person name="Quigley I."/>
            <person name="Heinz S."/>
            <person name="Ogino H."/>
            <person name="Ochi H."/>
            <person name="Hellsten U."/>
            <person name="Lyons J.B."/>
            <person name="Simakov O."/>
            <person name="Putnam N."/>
            <person name="Stites J."/>
            <person name="Kuroki Y."/>
            <person name="Tanaka T."/>
            <person name="Michiue T."/>
            <person name="Watanabe M."/>
            <person name="Bogdanovic O."/>
            <person name="Lister R."/>
            <person name="Georgiou G."/>
            <person name="Paranjpe S.S."/>
            <person name="van Kruijsbergen I."/>
            <person name="Shu S."/>
            <person name="Carlson J."/>
            <person name="Kinoshita T."/>
            <person name="Ohta Y."/>
            <person name="Mawaribuchi S."/>
            <person name="Jenkins J."/>
            <person name="Grimwood J."/>
            <person name="Schmutz J."/>
            <person name="Mitros T."/>
            <person name="Mozaffari S.V."/>
            <person name="Suzuki Y."/>
            <person name="Haramoto Y."/>
            <person name="Yamamoto T.S."/>
            <person name="Takagi C."/>
            <person name="Heald R."/>
            <person name="Miller K."/>
            <person name="Haudenschild C."/>
            <person name="Kitzman J."/>
            <person name="Nakayama T."/>
            <person name="Izutsu Y."/>
            <person name="Robert J."/>
            <person name="Fortriede J."/>
            <person name="Burns K."/>
            <person name="Lotay V."/>
            <person name="Karimi K."/>
            <person name="Yasuoka Y."/>
            <person name="Dichmann D.S."/>
            <person name="Flajnik M.F."/>
            <person name="Houston D.W."/>
            <person name="Shendure J."/>
            <person name="DuPasquier L."/>
            <person name="Vize P.D."/>
            <person name="Zorn A.M."/>
            <person name="Ito M."/>
            <person name="Marcotte E.M."/>
            <person name="Wallingford J.B."/>
            <person name="Ito Y."/>
            <person name="Asashima M."/>
            <person name="Ueno N."/>
            <person name="Matsuda Y."/>
            <person name="Veenstra G.J."/>
            <person name="Fujiyama A."/>
            <person name="Harland R.M."/>
            <person name="Taira M."/>
            <person name="Rokhsar D.S."/>
        </authorList>
    </citation>
    <scope>NUCLEOTIDE SEQUENCE [LARGE SCALE GENOMIC DNA]</scope>
    <source>
        <strain evidence="2">J</strain>
    </source>
</reference>
<evidence type="ECO:0008006" key="3">
    <source>
        <dbReference type="Google" id="ProtNLM"/>
    </source>
</evidence>
<dbReference type="Gene3D" id="3.30.420.10">
    <property type="entry name" value="Ribonuclease H-like superfamily/Ribonuclease H"/>
    <property type="match status" value="1"/>
</dbReference>
<sequence length="109" mass="12312">MARGSYSRGHYLKSCHHYLKVHLHEGLLCSKALTTVLQHYRSAPHSTTGESPAKLMIGCNLQLPLTHLSPQIKVLKPRDLQARVKTYQGKIKAYHDSRRKVKTITLNVG</sequence>
<dbReference type="InterPro" id="IPR036397">
    <property type="entry name" value="RNaseH_sf"/>
</dbReference>
<gene>
    <name evidence="1" type="ORF">XELAEV_18005955mg</name>
</gene>
<dbReference type="EMBL" id="CM004466">
    <property type="protein sequence ID" value="OCU00183.1"/>
    <property type="molecule type" value="Genomic_DNA"/>
</dbReference>
<proteinExistence type="predicted"/>
<evidence type="ECO:0000313" key="2">
    <source>
        <dbReference type="Proteomes" id="UP000694892"/>
    </source>
</evidence>
<protein>
    <recommendedName>
        <fullName evidence="3">Integrase catalytic domain-containing protein</fullName>
    </recommendedName>
</protein>